<feature type="transmembrane region" description="Helical" evidence="25">
    <location>
        <begin position="461"/>
        <end position="484"/>
    </location>
</feature>
<dbReference type="InterPro" id="IPR036259">
    <property type="entry name" value="MFS_trans_sf"/>
</dbReference>
<dbReference type="Proteomes" id="UP000824108">
    <property type="component" value="Unassembled WGS sequence"/>
</dbReference>
<dbReference type="GO" id="GO:0005765">
    <property type="term" value="C:lysosomal membrane"/>
    <property type="evidence" value="ECO:0007669"/>
    <property type="project" value="UniProtKB-SubCell"/>
</dbReference>
<comment type="catalytic activity">
    <reaction evidence="11">
        <text>L-alpha-aminoacyl-L-histidine(out) = L-alpha-aminoacyl-L-histidine(in)</text>
        <dbReference type="Rhea" id="RHEA:79375"/>
        <dbReference type="ChEBI" id="CHEBI:229967"/>
    </reaction>
</comment>
<feature type="transmembrane region" description="Helical" evidence="25">
    <location>
        <begin position="259"/>
        <end position="282"/>
    </location>
</feature>
<dbReference type="PANTHER" id="PTHR23512">
    <property type="entry name" value="MAJOR FACILITATOR SUPERFAMILY DOMAIN-CONTAINING PROTEIN 1"/>
    <property type="match status" value="1"/>
</dbReference>
<dbReference type="InterPro" id="IPR052187">
    <property type="entry name" value="MFSD1"/>
</dbReference>
<evidence type="ECO:0000256" key="8">
    <source>
        <dbReference type="ARBA" id="ARBA00044876"/>
    </source>
</evidence>
<keyword evidence="6 25" id="KW-0472">Membrane</keyword>
<dbReference type="InterPro" id="IPR011701">
    <property type="entry name" value="MFS"/>
</dbReference>
<comment type="catalytic activity">
    <reaction evidence="8">
        <text>L-lysyl-L-alanine(out) = L-lysyl-L-alanine(in)</text>
        <dbReference type="Rhea" id="RHEA:79399"/>
        <dbReference type="ChEBI" id="CHEBI:229954"/>
    </reaction>
</comment>
<comment type="caution">
    <text evidence="26">The sequence shown here is derived from an EMBL/GenBank/DDBJ whole genome shotgun (WGS) entry which is preliminary data.</text>
</comment>
<evidence type="ECO:0000256" key="23">
    <source>
        <dbReference type="ARBA" id="ARBA00045709"/>
    </source>
</evidence>
<feature type="transmembrane region" description="Helical" evidence="25">
    <location>
        <begin position="310"/>
        <end position="333"/>
    </location>
</feature>
<reference evidence="26" key="1">
    <citation type="journal article" date="2021" name="PeerJ">
        <title>Extensive microbial diversity within the chicken gut microbiome revealed by metagenomics and culture.</title>
        <authorList>
            <person name="Gilroy R."/>
            <person name="Ravi A."/>
            <person name="Getino M."/>
            <person name="Pursley I."/>
            <person name="Horton D.L."/>
            <person name="Alikhan N.F."/>
            <person name="Baker D."/>
            <person name="Gharbi K."/>
            <person name="Hall N."/>
            <person name="Watson M."/>
            <person name="Adriaenssens E.M."/>
            <person name="Foster-Nyarko E."/>
            <person name="Jarju S."/>
            <person name="Secka A."/>
            <person name="Antonio M."/>
            <person name="Oren A."/>
            <person name="Chaudhuri R.R."/>
            <person name="La Ragione R."/>
            <person name="Hildebrand F."/>
            <person name="Pallen M.J."/>
        </authorList>
    </citation>
    <scope>NUCLEOTIDE SEQUENCE</scope>
    <source>
        <strain evidence="26">CHK118-2852</strain>
    </source>
</reference>
<evidence type="ECO:0000256" key="21">
    <source>
        <dbReference type="ARBA" id="ARBA00044985"/>
    </source>
</evidence>
<evidence type="ECO:0000256" key="12">
    <source>
        <dbReference type="ARBA" id="ARBA00044891"/>
    </source>
</evidence>
<dbReference type="PANTHER" id="PTHR23512:SF3">
    <property type="entry name" value="MAJOR FACILITATOR SUPERFAMILY DOMAIN-CONTAINING PROTEIN 1"/>
    <property type="match status" value="1"/>
</dbReference>
<protein>
    <recommendedName>
        <fullName evidence="21">Lysosomal dipeptide transporter MFSD1</fullName>
    </recommendedName>
    <alternativeName>
        <fullName evidence="22">Major facilitator superfamily domain-containing protein 1</fullName>
    </alternativeName>
</protein>
<comment type="catalytic activity">
    <reaction evidence="20">
        <text>L-lysyl-glycine(out) = L-lysyl-glycine(in)</text>
        <dbReference type="Rhea" id="RHEA:79407"/>
        <dbReference type="ChEBI" id="CHEBI:191202"/>
    </reaction>
</comment>
<comment type="similarity">
    <text evidence="2">Belongs to the major facilitator superfamily.</text>
</comment>
<evidence type="ECO:0000256" key="3">
    <source>
        <dbReference type="ARBA" id="ARBA00022448"/>
    </source>
</evidence>
<evidence type="ECO:0000256" key="1">
    <source>
        <dbReference type="ARBA" id="ARBA00004155"/>
    </source>
</evidence>
<evidence type="ECO:0000313" key="26">
    <source>
        <dbReference type="EMBL" id="HIZ91136.1"/>
    </source>
</evidence>
<dbReference type="Gene3D" id="1.20.1250.20">
    <property type="entry name" value="MFS general substrate transporter like domains"/>
    <property type="match status" value="2"/>
</dbReference>
<feature type="transmembrane region" description="Helical" evidence="25">
    <location>
        <begin position="149"/>
        <end position="169"/>
    </location>
</feature>
<evidence type="ECO:0000256" key="25">
    <source>
        <dbReference type="SAM" id="Phobius"/>
    </source>
</evidence>
<comment type="catalytic activity">
    <reaction evidence="16">
        <text>L-lysyl-L-lysine(out) = L-lysyl-L-lysine(in)</text>
        <dbReference type="Rhea" id="RHEA:79403"/>
        <dbReference type="ChEBI" id="CHEBI:229956"/>
    </reaction>
</comment>
<feature type="transmembrane region" description="Helical" evidence="25">
    <location>
        <begin position="396"/>
        <end position="417"/>
    </location>
</feature>
<comment type="subunit">
    <text evidence="24">Homodimer. Interacts with lysosomal protein GLMP (via lumenal domain); the interaction starts while both proteins are still in the endoplasmic reticulum and is required for stabilization of MFSD1 in lysosomes but has no direct effect on its targeting to lysosomes or transporter activity.</text>
</comment>
<comment type="catalytic activity">
    <reaction evidence="14">
        <text>L-aspartyl-L-lysine(out) = L-aspartyl-L-lysine(in)</text>
        <dbReference type="Rhea" id="RHEA:79411"/>
        <dbReference type="ChEBI" id="CHEBI:229953"/>
    </reaction>
</comment>
<evidence type="ECO:0000313" key="27">
    <source>
        <dbReference type="Proteomes" id="UP000824108"/>
    </source>
</evidence>
<feature type="transmembrane region" description="Helical" evidence="25">
    <location>
        <begin position="515"/>
        <end position="536"/>
    </location>
</feature>
<evidence type="ECO:0000256" key="24">
    <source>
        <dbReference type="ARBA" id="ARBA00046376"/>
    </source>
</evidence>
<reference evidence="26" key="2">
    <citation type="submission" date="2021-04" db="EMBL/GenBank/DDBJ databases">
        <authorList>
            <person name="Gilroy R."/>
        </authorList>
    </citation>
    <scope>NUCLEOTIDE SEQUENCE</scope>
    <source>
        <strain evidence="26">CHK118-2852</strain>
    </source>
</reference>
<comment type="catalytic activity">
    <reaction evidence="19">
        <text>L-alanyl-L-lysine(out) = L-alanyl-L-lysine(in)</text>
        <dbReference type="Rhea" id="RHEA:79415"/>
        <dbReference type="ChEBI" id="CHEBI:192470"/>
    </reaction>
</comment>
<evidence type="ECO:0000256" key="11">
    <source>
        <dbReference type="ARBA" id="ARBA00044884"/>
    </source>
</evidence>
<dbReference type="GO" id="GO:0022857">
    <property type="term" value="F:transmembrane transporter activity"/>
    <property type="evidence" value="ECO:0007669"/>
    <property type="project" value="InterPro"/>
</dbReference>
<keyword evidence="7" id="KW-0458">Lysosome</keyword>
<comment type="catalytic activity">
    <reaction evidence="13">
        <text>L-alpha-aminoacyl-L-lysine(out) = L-alpha-aminoacyl-L-lysine(in)</text>
        <dbReference type="Rhea" id="RHEA:79383"/>
        <dbReference type="ChEBI" id="CHEBI:229966"/>
    </reaction>
</comment>
<gene>
    <name evidence="26" type="ORF">H9807_03300</name>
</gene>
<evidence type="ECO:0000256" key="20">
    <source>
        <dbReference type="ARBA" id="ARBA00044924"/>
    </source>
</evidence>
<evidence type="ECO:0000256" key="9">
    <source>
        <dbReference type="ARBA" id="ARBA00044878"/>
    </source>
</evidence>
<feature type="transmembrane region" description="Helical" evidence="25">
    <location>
        <begin position="429"/>
        <end position="449"/>
    </location>
</feature>
<evidence type="ECO:0000256" key="4">
    <source>
        <dbReference type="ARBA" id="ARBA00022692"/>
    </source>
</evidence>
<comment type="function">
    <text evidence="23">Lysosomal dipeptide uniporter that selectively exports lysine, arginine or histidine-containing dipeptides with a net positive charge from the lysosome lumen into the cytosol. Could play a role in a specific type of protein O-glycosylation indirectly regulating macrophages migration and tissue invasion. Also essential for liver homeostasis.</text>
</comment>
<feature type="transmembrane region" description="Helical" evidence="25">
    <location>
        <begin position="21"/>
        <end position="42"/>
    </location>
</feature>
<feature type="transmembrane region" description="Helical" evidence="25">
    <location>
        <begin position="345"/>
        <end position="363"/>
    </location>
</feature>
<proteinExistence type="inferred from homology"/>
<evidence type="ECO:0000256" key="16">
    <source>
        <dbReference type="ARBA" id="ARBA00044900"/>
    </source>
</evidence>
<evidence type="ECO:0000256" key="10">
    <source>
        <dbReference type="ARBA" id="ARBA00044881"/>
    </source>
</evidence>
<evidence type="ECO:0000256" key="19">
    <source>
        <dbReference type="ARBA" id="ARBA00044919"/>
    </source>
</evidence>
<comment type="catalytic activity">
    <reaction evidence="9">
        <text>L-histidyl-glycine(out) = L-histidyl-glycine(in)</text>
        <dbReference type="Rhea" id="RHEA:79395"/>
        <dbReference type="ChEBI" id="CHEBI:229957"/>
    </reaction>
</comment>
<evidence type="ECO:0000256" key="2">
    <source>
        <dbReference type="ARBA" id="ARBA00008335"/>
    </source>
</evidence>
<comment type="catalytic activity">
    <reaction evidence="17">
        <text>L-arginyl-glycine(out) = L-arginyl-glycine(in)</text>
        <dbReference type="Rhea" id="RHEA:79391"/>
        <dbReference type="ChEBI" id="CHEBI:229955"/>
    </reaction>
</comment>
<evidence type="ECO:0000256" key="5">
    <source>
        <dbReference type="ARBA" id="ARBA00022989"/>
    </source>
</evidence>
<accession>A0A9D2GY58</accession>
<dbReference type="SUPFAM" id="SSF103473">
    <property type="entry name" value="MFS general substrate transporter"/>
    <property type="match status" value="2"/>
</dbReference>
<comment type="subcellular location">
    <subcellularLocation>
        <location evidence="1">Lysosome membrane</location>
        <topology evidence="1">Multi-pass membrane protein</topology>
    </subcellularLocation>
</comment>
<feature type="transmembrane region" description="Helical" evidence="25">
    <location>
        <begin position="219"/>
        <end position="238"/>
    </location>
</feature>
<comment type="catalytic activity">
    <reaction evidence="18">
        <text>L-histidyl-L-alpha-amino acid(out) = L-histidyl-L-alpha-amino acid(in)</text>
        <dbReference type="Rhea" id="RHEA:79379"/>
        <dbReference type="ChEBI" id="CHEBI:229964"/>
    </reaction>
</comment>
<feature type="transmembrane region" description="Helical" evidence="25">
    <location>
        <begin position="88"/>
        <end position="108"/>
    </location>
</feature>
<dbReference type="Pfam" id="PF07690">
    <property type="entry name" value="MFS_1"/>
    <property type="match status" value="1"/>
</dbReference>
<evidence type="ECO:0000256" key="6">
    <source>
        <dbReference type="ARBA" id="ARBA00023136"/>
    </source>
</evidence>
<name>A0A9D2GY58_9BACE</name>
<feature type="transmembrane region" description="Helical" evidence="25">
    <location>
        <begin position="369"/>
        <end position="389"/>
    </location>
</feature>
<dbReference type="AlphaFoldDB" id="A0A9D2GY58"/>
<evidence type="ECO:0000256" key="18">
    <source>
        <dbReference type="ARBA" id="ARBA00044912"/>
    </source>
</evidence>
<keyword evidence="4 25" id="KW-0812">Transmembrane</keyword>
<keyword evidence="5 25" id="KW-1133">Transmembrane helix</keyword>
<evidence type="ECO:0000256" key="14">
    <source>
        <dbReference type="ARBA" id="ARBA00044898"/>
    </source>
</evidence>
<evidence type="ECO:0000256" key="13">
    <source>
        <dbReference type="ARBA" id="ARBA00044893"/>
    </source>
</evidence>
<comment type="catalytic activity">
    <reaction evidence="15">
        <text>L-arginyl-L-alpha-amino acid(out) = L-arginyl-L-alpha-amino acid(in)</text>
        <dbReference type="Rhea" id="RHEA:79371"/>
        <dbReference type="ChEBI" id="CHEBI:84315"/>
    </reaction>
</comment>
<dbReference type="EMBL" id="DXAV01000028">
    <property type="protein sequence ID" value="HIZ91136.1"/>
    <property type="molecule type" value="Genomic_DNA"/>
</dbReference>
<comment type="catalytic activity">
    <reaction evidence="12">
        <text>L-lysyl-L-alpha-amino acid(out) = L-lysyl-L-alpha-amino acid(in)</text>
        <dbReference type="Rhea" id="RHEA:79387"/>
        <dbReference type="ChEBI" id="CHEBI:229965"/>
    </reaction>
</comment>
<comment type="catalytic activity">
    <reaction evidence="10">
        <text>L-alpha-aminoacyl-L-arginine(out) = L-alpha-aminoacyl-L-arginine(in)</text>
        <dbReference type="Rhea" id="RHEA:79367"/>
        <dbReference type="ChEBI" id="CHEBI:229968"/>
    </reaction>
</comment>
<evidence type="ECO:0000256" key="7">
    <source>
        <dbReference type="ARBA" id="ARBA00023228"/>
    </source>
</evidence>
<evidence type="ECO:0000256" key="17">
    <source>
        <dbReference type="ARBA" id="ARBA00044903"/>
    </source>
</evidence>
<sequence>MNATSSIQQTLRDSAGVRWMVLLFLAFAMFCSYIFMDILSPIKDLMQSTRGWDSTAFGTMQGSETFLNVFVFFLIFAGIILDKMGVRFTALLSGAVMLVGAIINWYAVTESFQGSSLENWFTNNLNYIPGFDELGISPFYEGMPASAKFAAVGFMIFGCGVEMAGITVSRGIVKWFKGREMALAMGSEMALARLGVATCMIFSPMFAKLGGVIDVSRSVAFGVVLLMIAMIMFIVYFFMDKKLDAQTGEAEEKDDPFKISDLGSILSSGGFWLVALLCVLYYSAIFPFQKYAVNMLQCNLVFTEVPSDSFWATNTVTVIQYIIMLVVAVAAFVSNFSKRPAMKSGLLVLAGIALIVFCYMGYMRQSAETVFAVFPLLAVGITPILGNYVDHKGKAASMLVIGSLLLIFCHLTFAFVLPTLKADAVGGIIVAYLTILVLGASFSLVPASLWPSVPKLVDAKIIGSAYALIFWIQNIGLWLFPLLIGKVLDQTNPQLVTDLKNGVITPEEAAVSYDYTAPLVMLACLGVAALILGLVLKVVDKKKGLGLEEPNIKG</sequence>
<feature type="transmembrane region" description="Helical" evidence="25">
    <location>
        <begin position="190"/>
        <end position="207"/>
    </location>
</feature>
<evidence type="ECO:0000256" key="22">
    <source>
        <dbReference type="ARBA" id="ARBA00045018"/>
    </source>
</evidence>
<organism evidence="26 27">
    <name type="scientific">Candidatus Bacteroides merdavium</name>
    <dbReference type="NCBI Taxonomy" id="2838472"/>
    <lineage>
        <taxon>Bacteria</taxon>
        <taxon>Pseudomonadati</taxon>
        <taxon>Bacteroidota</taxon>
        <taxon>Bacteroidia</taxon>
        <taxon>Bacteroidales</taxon>
        <taxon>Bacteroidaceae</taxon>
        <taxon>Bacteroides</taxon>
    </lineage>
</organism>
<evidence type="ECO:0000256" key="15">
    <source>
        <dbReference type="ARBA" id="ARBA00044899"/>
    </source>
</evidence>
<feature type="transmembrane region" description="Helical" evidence="25">
    <location>
        <begin position="62"/>
        <end position="81"/>
    </location>
</feature>
<keyword evidence="3" id="KW-0813">Transport</keyword>